<accession>S2N8E2</accession>
<evidence type="ECO:0000313" key="1">
    <source>
        <dbReference type="EMBL" id="EPC37039.1"/>
    </source>
</evidence>
<reference evidence="1 2" key="1">
    <citation type="journal article" date="2013" name="PLoS ONE">
        <title>Lactobacillus paracasei comparative genomics: towards species pan-genome definition and exploitation of diversity.</title>
        <authorList>
            <person name="Smokvina T."/>
            <person name="Wels M."/>
            <person name="Polka J."/>
            <person name="Chervaux C."/>
            <person name="Brisse S."/>
            <person name="Boekhorst J."/>
            <person name="van Hylckama Vlieg J.E."/>
            <person name="Siezen R.J."/>
        </authorList>
    </citation>
    <scope>NUCLEOTIDE SEQUENCE [LARGE SCALE GENOMIC DNA]</scope>
    <source>
        <strain evidence="1 2">Lpp225</strain>
    </source>
</reference>
<name>S2N8E2_LACPA</name>
<organism evidence="1 2">
    <name type="scientific">Lacticaseibacillus paracasei subsp. paracasei Lpp225</name>
    <dbReference type="NCBI Taxonomy" id="1256225"/>
    <lineage>
        <taxon>Bacteria</taxon>
        <taxon>Bacillati</taxon>
        <taxon>Bacillota</taxon>
        <taxon>Bacilli</taxon>
        <taxon>Lactobacillales</taxon>
        <taxon>Lactobacillaceae</taxon>
        <taxon>Lacticaseibacillus</taxon>
    </lineage>
</organism>
<evidence type="ECO:0000313" key="2">
    <source>
        <dbReference type="Proteomes" id="UP000014270"/>
    </source>
</evidence>
<protein>
    <submittedName>
        <fullName evidence="1">Uncharacterized protein</fullName>
    </submittedName>
</protein>
<dbReference type="PATRIC" id="fig|1256225.3.peg.2135"/>
<dbReference type="AlphaFoldDB" id="S2N8E2"/>
<gene>
    <name evidence="1" type="ORF">Lpp225_2063</name>
</gene>
<dbReference type="EMBL" id="ANMM01000016">
    <property type="protein sequence ID" value="EPC37039.1"/>
    <property type="molecule type" value="Genomic_DNA"/>
</dbReference>
<sequence>MLTARTKLIADPGLISSSLIALDEVETLQTLFPDLFKQAIKPSSYIVKSWRNLTDEAITSNES</sequence>
<comment type="caution">
    <text evidence="1">The sequence shown here is derived from an EMBL/GenBank/DDBJ whole genome shotgun (WGS) entry which is preliminary data.</text>
</comment>
<dbReference type="Proteomes" id="UP000014270">
    <property type="component" value="Unassembled WGS sequence"/>
</dbReference>
<proteinExistence type="predicted"/>